<dbReference type="PRINTS" id="PR01415">
    <property type="entry name" value="ANKYRIN"/>
</dbReference>
<dbReference type="InterPro" id="IPR036770">
    <property type="entry name" value="Ankyrin_rpt-contain_sf"/>
</dbReference>
<dbReference type="PANTHER" id="PTHR24118:SF99">
    <property type="entry name" value="POTE ANKYRIN DOMAIN FAMILY MEMBER 3C-RELATED"/>
    <property type="match status" value="1"/>
</dbReference>
<name>E5R286_ARTGP</name>
<dbReference type="Pfam" id="PF12796">
    <property type="entry name" value="Ank_2"/>
    <property type="match status" value="2"/>
</dbReference>
<dbReference type="PROSITE" id="PS50297">
    <property type="entry name" value="ANK_REP_REGION"/>
    <property type="match status" value="4"/>
</dbReference>
<dbReference type="Proteomes" id="UP000002669">
    <property type="component" value="Unassembled WGS sequence"/>
</dbReference>
<dbReference type="Pfam" id="PF00023">
    <property type="entry name" value="Ank"/>
    <property type="match status" value="1"/>
</dbReference>
<evidence type="ECO:0000256" key="1">
    <source>
        <dbReference type="PROSITE-ProRule" id="PRU00023"/>
    </source>
</evidence>
<dbReference type="VEuPathDB" id="FungiDB:MGYG_00020"/>
<gene>
    <name evidence="2" type="ORF">MGYG_00020</name>
</gene>
<dbReference type="HOGENOM" id="CLU_462283_0_0_1"/>
<protein>
    <submittedName>
        <fullName evidence="2">Uncharacterized protein</fullName>
    </submittedName>
</protein>
<dbReference type="EMBL" id="DS989822">
    <property type="protein sequence ID" value="EFQ96976.1"/>
    <property type="molecule type" value="Genomic_DNA"/>
</dbReference>
<dbReference type="RefSeq" id="XP_003175928.1">
    <property type="nucleotide sequence ID" value="XM_003175880.1"/>
</dbReference>
<feature type="repeat" description="ANK" evidence="1">
    <location>
        <begin position="453"/>
        <end position="485"/>
    </location>
</feature>
<dbReference type="eggNOG" id="KOG4177">
    <property type="taxonomic scope" value="Eukaryota"/>
</dbReference>
<dbReference type="AlphaFoldDB" id="E5R286"/>
<dbReference type="InterPro" id="IPR002110">
    <property type="entry name" value="Ankyrin_rpt"/>
</dbReference>
<feature type="repeat" description="ANK" evidence="1">
    <location>
        <begin position="274"/>
        <end position="306"/>
    </location>
</feature>
<dbReference type="PROSITE" id="PS50088">
    <property type="entry name" value="ANK_REPEAT"/>
    <property type="match status" value="4"/>
</dbReference>
<accession>E5R286</accession>
<reference evidence="3" key="1">
    <citation type="journal article" date="2012" name="MBio">
        <title>Comparative genome analysis of Trichophyton rubrum and related dermatophytes reveals candidate genes involved in infection.</title>
        <authorList>
            <person name="Martinez D.A."/>
            <person name="Oliver B.G."/>
            <person name="Graeser Y."/>
            <person name="Goldberg J.M."/>
            <person name="Li W."/>
            <person name="Martinez-Rossi N.M."/>
            <person name="Monod M."/>
            <person name="Shelest E."/>
            <person name="Barton R.C."/>
            <person name="Birch E."/>
            <person name="Brakhage A.A."/>
            <person name="Chen Z."/>
            <person name="Gurr S.J."/>
            <person name="Heiman D."/>
            <person name="Heitman J."/>
            <person name="Kosti I."/>
            <person name="Rossi A."/>
            <person name="Saif S."/>
            <person name="Samalova M."/>
            <person name="Saunders C.W."/>
            <person name="Shea T."/>
            <person name="Summerbell R.C."/>
            <person name="Xu J."/>
            <person name="Young S."/>
            <person name="Zeng Q."/>
            <person name="Birren B.W."/>
            <person name="Cuomo C.A."/>
            <person name="White T.C."/>
        </authorList>
    </citation>
    <scope>NUCLEOTIDE SEQUENCE [LARGE SCALE GENOMIC DNA]</scope>
    <source>
        <strain evidence="3">ATCC MYA-4604 / CBS 118893</strain>
    </source>
</reference>
<dbReference type="SMART" id="SM00248">
    <property type="entry name" value="ANK"/>
    <property type="match status" value="9"/>
</dbReference>
<dbReference type="PANTHER" id="PTHR24118">
    <property type="entry name" value="POTE ANKYRIN DOMAIN"/>
    <property type="match status" value="1"/>
</dbReference>
<dbReference type="OMA" id="FMAAAFW"/>
<dbReference type="Gene3D" id="1.25.40.20">
    <property type="entry name" value="Ankyrin repeat-containing domain"/>
    <property type="match status" value="3"/>
</dbReference>
<dbReference type="Pfam" id="PF13637">
    <property type="entry name" value="Ank_4"/>
    <property type="match status" value="1"/>
</dbReference>
<dbReference type="InParanoid" id="E5R286"/>
<organism evidence="3">
    <name type="scientific">Arthroderma gypseum (strain ATCC MYA-4604 / CBS 118893)</name>
    <name type="common">Microsporum gypseum</name>
    <dbReference type="NCBI Taxonomy" id="535722"/>
    <lineage>
        <taxon>Eukaryota</taxon>
        <taxon>Fungi</taxon>
        <taxon>Dikarya</taxon>
        <taxon>Ascomycota</taxon>
        <taxon>Pezizomycotina</taxon>
        <taxon>Eurotiomycetes</taxon>
        <taxon>Eurotiomycetidae</taxon>
        <taxon>Onygenales</taxon>
        <taxon>Arthrodermataceae</taxon>
        <taxon>Nannizzia</taxon>
    </lineage>
</organism>
<keyword evidence="3" id="KW-1185">Reference proteome</keyword>
<dbReference type="SUPFAM" id="SSF48403">
    <property type="entry name" value="Ankyrin repeat"/>
    <property type="match status" value="2"/>
</dbReference>
<dbReference type="STRING" id="535722.E5R286"/>
<evidence type="ECO:0000313" key="2">
    <source>
        <dbReference type="EMBL" id="EFQ96976.1"/>
    </source>
</evidence>
<evidence type="ECO:0000313" key="3">
    <source>
        <dbReference type="Proteomes" id="UP000002669"/>
    </source>
</evidence>
<feature type="repeat" description="ANK" evidence="1">
    <location>
        <begin position="241"/>
        <end position="273"/>
    </location>
</feature>
<sequence>MENCESSLQMEWAIYGGDTERVRELLSKNEAAKEELVAFRDEIDFWVTPLELAVAQNQPDIIKVLLEAGVDLAATDEFGQQGSALARAVHHNNQAAFQLLLDWNRRHSEDPDVLIDTAAWICIAAAQWLVEMMEAVLDCKIAPIPQPALDDALFIATDPTWAGLLPDWWSITDELAGRQAAIIDMLLDAGAHPNTRHTKEDQRDWVKMRTPLLQIMRYERLGNSAKVLLRRGADPNSIDGAAAAPIHYAAAFQSVEIVQLLAQHGAHINASEENGLTPLHIAASLGRKEVADYLLEHGADPSALERHNETPLCFAAEGGYIDIVRLLVDRYKVDIHARNRMGWTALLFAMNDAVPLGKGVRGRKMIEFLLSRGADIHDTSAHGWTVLHRSIISDDVSLVEFVLQKGGRDNIEIKSLSGRQKSHLTSEFLSNKLDPKNVPVGSIPQPPWDIPVSGQTPLHWAAERCVKEVVRLLLDYGADINAQDGNGRTPLMRSIQTIQESSSLDREAICGVVGLFLDRMPDLDIKDNGGNTAKDWATKLGWEFNWVTRIDLYSSIPPLNTSITLTRRRSVPRWGRRQYSDNSVRLLKMF</sequence>
<feature type="repeat" description="ANK" evidence="1">
    <location>
        <begin position="48"/>
        <end position="77"/>
    </location>
</feature>
<dbReference type="GeneID" id="10031223"/>
<keyword evidence="1" id="KW-0040">ANK repeat</keyword>
<proteinExistence type="predicted"/>
<dbReference type="OrthoDB" id="5416940at2759"/>